<dbReference type="PANTHER" id="PTHR34598">
    <property type="entry name" value="BLL6449 PROTEIN"/>
    <property type="match status" value="1"/>
</dbReference>
<comment type="similarity">
    <text evidence="1">Belongs to the asaB hydroxylase/desaturase family.</text>
</comment>
<sequence length="314" mass="35553">MVIANLSFLCNLPLYETEKPYFLKIIGNAETHTPTLLKTNLEFAPQKGITIHDLQRRVPVDDAKGHGKTADVADAALALDRFRLETHGFEFVQHTFANDPLAGDAAREAYCGDMVQLLKQRCQAAYALCFDYRLRRSDHDLLVYETDPNAERTVGAPPVFACHIDHTVGGGPNRLRRHMTEAEAATYLCPKYRAYIINAWRPLKRAVEDCPIAICDPSSIDRHDLLATDRVTPDFAVEMYHLIYNPAQKWYWLPHQTPDELLLFVNYDSHSEINGTQWLACPHAAFMDADAQENAQPRESIEVRVAIFTEVESA</sequence>
<evidence type="ECO:0000313" key="3">
    <source>
        <dbReference type="Proteomes" id="UP001642405"/>
    </source>
</evidence>
<keyword evidence="3" id="KW-1185">Reference proteome</keyword>
<gene>
    <name evidence="2" type="ORF">SCUCBS95973_008899</name>
</gene>
<protein>
    <submittedName>
        <fullName evidence="2">Uncharacterized protein</fullName>
    </submittedName>
</protein>
<reference evidence="2 3" key="1">
    <citation type="submission" date="2024-01" db="EMBL/GenBank/DDBJ databases">
        <authorList>
            <person name="Allen C."/>
            <person name="Tagirdzhanova G."/>
        </authorList>
    </citation>
    <scope>NUCLEOTIDE SEQUENCE [LARGE SCALE GENOMIC DNA]</scope>
</reference>
<dbReference type="Proteomes" id="UP001642405">
    <property type="component" value="Unassembled WGS sequence"/>
</dbReference>
<organism evidence="2 3">
    <name type="scientific">Sporothrix curviconia</name>
    <dbReference type="NCBI Taxonomy" id="1260050"/>
    <lineage>
        <taxon>Eukaryota</taxon>
        <taxon>Fungi</taxon>
        <taxon>Dikarya</taxon>
        <taxon>Ascomycota</taxon>
        <taxon>Pezizomycotina</taxon>
        <taxon>Sordariomycetes</taxon>
        <taxon>Sordariomycetidae</taxon>
        <taxon>Ophiostomatales</taxon>
        <taxon>Ophiostomataceae</taxon>
        <taxon>Sporothrix</taxon>
    </lineage>
</organism>
<evidence type="ECO:0000313" key="2">
    <source>
        <dbReference type="EMBL" id="CAK7234330.1"/>
    </source>
</evidence>
<comment type="caution">
    <text evidence="2">The sequence shown here is derived from an EMBL/GenBank/DDBJ whole genome shotgun (WGS) entry which is preliminary data.</text>
</comment>
<dbReference type="PANTHER" id="PTHR34598:SF3">
    <property type="entry name" value="OXIDOREDUCTASE AN1597"/>
    <property type="match status" value="1"/>
</dbReference>
<dbReference type="InterPro" id="IPR044053">
    <property type="entry name" value="AsaB-like"/>
</dbReference>
<name>A0ABP0CS15_9PEZI</name>
<proteinExistence type="inferred from homology"/>
<accession>A0ABP0CS15</accession>
<evidence type="ECO:0000256" key="1">
    <source>
        <dbReference type="ARBA" id="ARBA00023604"/>
    </source>
</evidence>
<dbReference type="EMBL" id="CAWUHB010000083">
    <property type="protein sequence ID" value="CAK7234330.1"/>
    <property type="molecule type" value="Genomic_DNA"/>
</dbReference>
<dbReference type="NCBIfam" id="NF041278">
    <property type="entry name" value="CmcJ_NvfI_EfuI"/>
    <property type="match status" value="1"/>
</dbReference>